<accession>E3SIY9</accession>
<dbReference type="InterPro" id="IPR007048">
    <property type="entry name" value="IraD/Gp25-like"/>
</dbReference>
<gene>
    <name evidence="2" type="primary">gp25</name>
    <name evidence="2" type="ORF">SSM2_095</name>
</gene>
<evidence type="ECO:0000313" key="3">
    <source>
        <dbReference type="Proteomes" id="UP000006524"/>
    </source>
</evidence>
<dbReference type="SUPFAM" id="SSF160719">
    <property type="entry name" value="gpW/gp25-like"/>
    <property type="match status" value="1"/>
</dbReference>
<protein>
    <submittedName>
        <fullName evidence="2">Base plate wedge subunit</fullName>
    </submittedName>
</protein>
<feature type="domain" description="IraD/Gp25-like" evidence="1">
    <location>
        <begin position="32"/>
        <end position="116"/>
    </location>
</feature>
<dbReference type="Pfam" id="PF04965">
    <property type="entry name" value="GPW_gp25"/>
    <property type="match status" value="1"/>
</dbReference>
<proteinExistence type="predicted"/>
<evidence type="ECO:0000259" key="1">
    <source>
        <dbReference type="Pfam" id="PF04965"/>
    </source>
</evidence>
<sequence>MPLERVSQGFKDISMSFKTNPLTNDLIALKNENAIARSVKNIVFTLPGEKFFDEKFGSTISKLLFENMDDLTASLIKDEIERSIRNNEPRVRLRSVRTIPNFENNQFDVTITYDIIGADVPAQQLEFVLQPTR</sequence>
<dbReference type="KEGG" id="vg:10326727"/>
<dbReference type="GeneID" id="10326727"/>
<dbReference type="EMBL" id="GU071095">
    <property type="protein sequence ID" value="ADO97437.1"/>
    <property type="molecule type" value="Genomic_DNA"/>
</dbReference>
<dbReference type="Proteomes" id="UP000006524">
    <property type="component" value="Segment"/>
</dbReference>
<dbReference type="RefSeq" id="YP_004322251.1">
    <property type="nucleotide sequence ID" value="NC_015279.1"/>
</dbReference>
<evidence type="ECO:0000313" key="2">
    <source>
        <dbReference type="EMBL" id="ADO97437.1"/>
    </source>
</evidence>
<dbReference type="Gene3D" id="3.10.450.40">
    <property type="match status" value="1"/>
</dbReference>
<name>E3SIY9_9CAUD</name>
<dbReference type="OrthoDB" id="13602at10239"/>
<organism evidence="2 3">
    <name type="scientific">Synechococcus phage S-SM2</name>
    <dbReference type="NCBI Taxonomy" id="444860"/>
    <lineage>
        <taxon>Viruses</taxon>
        <taxon>Duplodnaviria</taxon>
        <taxon>Heunggongvirae</taxon>
        <taxon>Uroviricota</taxon>
        <taxon>Caudoviricetes</taxon>
        <taxon>Pantevenvirales</taxon>
        <taxon>Kyanoviridae</taxon>
        <taxon>Nilusvirus</taxon>
        <taxon>Nilusvirus ssm2</taxon>
    </lineage>
</organism>
<reference evidence="2 3" key="1">
    <citation type="journal article" date="2010" name="Environ. Microbiol.">
        <title>Genomic analysis of oceanic cyanobacterial myoviruses compared with T4-like myoviruses from diverse hosts and environments.</title>
        <authorList>
            <person name="Sullivan M.B."/>
            <person name="Huang K.H."/>
            <person name="Ignacio-Espinoza J.C."/>
            <person name="Berlin A.M."/>
            <person name="Kelly L."/>
            <person name="Weigele P.R."/>
            <person name="DeFrancesco A.S."/>
            <person name="Kern S.E."/>
            <person name="Thompson L.R."/>
            <person name="Young S."/>
            <person name="Yandava C."/>
            <person name="Fu R."/>
            <person name="Krastins B."/>
            <person name="Chase M."/>
            <person name="Sarracino D."/>
            <person name="Osburne M.S."/>
            <person name="Henn M.R."/>
            <person name="Chisholm S.W."/>
        </authorList>
    </citation>
    <scope>NUCLEOTIDE SEQUENCE [LARGE SCALE GENOMIC DNA]</scope>
    <source>
        <strain evidence="2">8017-1</strain>
    </source>
</reference>
<keyword evidence="3" id="KW-1185">Reference proteome</keyword>